<protein>
    <submittedName>
        <fullName evidence="1">Uncharacterized protein</fullName>
    </submittedName>
</protein>
<organism evidence="1 2">
    <name type="scientific">Frankia umida</name>
    <dbReference type="NCBI Taxonomy" id="573489"/>
    <lineage>
        <taxon>Bacteria</taxon>
        <taxon>Bacillati</taxon>
        <taxon>Actinomycetota</taxon>
        <taxon>Actinomycetes</taxon>
        <taxon>Frankiales</taxon>
        <taxon>Frankiaceae</taxon>
        <taxon>Frankia</taxon>
    </lineage>
</organism>
<evidence type="ECO:0000313" key="2">
    <source>
        <dbReference type="Proteomes" id="UP001201873"/>
    </source>
</evidence>
<gene>
    <name evidence="1" type="ORF">MXD59_14325</name>
</gene>
<keyword evidence="2" id="KW-1185">Reference proteome</keyword>
<name>A0ABT0K0E0_9ACTN</name>
<dbReference type="EMBL" id="JALKFT010000013">
    <property type="protein sequence ID" value="MCK9876942.1"/>
    <property type="molecule type" value="Genomic_DNA"/>
</dbReference>
<proteinExistence type="predicted"/>
<accession>A0ABT0K0E0</accession>
<reference evidence="1 2" key="1">
    <citation type="submission" date="2022-04" db="EMBL/GenBank/DDBJ databases">
        <title>Genome diversity in the genus Frankia.</title>
        <authorList>
            <person name="Carlos-Shanley C."/>
            <person name="Hahn D."/>
        </authorList>
    </citation>
    <scope>NUCLEOTIDE SEQUENCE [LARGE SCALE GENOMIC DNA]</scope>
    <source>
        <strain evidence="1 2">Ag45/Mut15</strain>
    </source>
</reference>
<dbReference type="Proteomes" id="UP001201873">
    <property type="component" value="Unassembled WGS sequence"/>
</dbReference>
<comment type="caution">
    <text evidence="1">The sequence shown here is derived from an EMBL/GenBank/DDBJ whole genome shotgun (WGS) entry which is preliminary data.</text>
</comment>
<dbReference type="RefSeq" id="WP_248825254.1">
    <property type="nucleotide sequence ID" value="NZ_JALKFT010000013.1"/>
</dbReference>
<evidence type="ECO:0000313" key="1">
    <source>
        <dbReference type="EMBL" id="MCK9876942.1"/>
    </source>
</evidence>
<sequence>MNAPTTLSAAGLDPTDVVLLISCLRRTPDDPGGLAQAIRLLELALDGLRP</sequence>